<evidence type="ECO:0000313" key="2">
    <source>
        <dbReference type="EMBL" id="AVR46794.1"/>
    </source>
</evidence>
<feature type="chain" id="PRO_5015352069" description="Outer membrane protein beta-barrel domain-containing protein" evidence="1">
    <location>
        <begin position="21"/>
        <end position="164"/>
    </location>
</feature>
<dbReference type="RefSeq" id="WP_107013565.1">
    <property type="nucleotide sequence ID" value="NZ_CP028136.1"/>
</dbReference>
<evidence type="ECO:0000256" key="1">
    <source>
        <dbReference type="SAM" id="SignalP"/>
    </source>
</evidence>
<dbReference type="KEGG" id="grs:C7S20_16850"/>
<keyword evidence="1" id="KW-0732">Signal</keyword>
<keyword evidence="3" id="KW-1185">Reference proteome</keyword>
<dbReference type="OrthoDB" id="1492374at2"/>
<feature type="signal peptide" evidence="1">
    <location>
        <begin position="1"/>
        <end position="20"/>
    </location>
</feature>
<protein>
    <recommendedName>
        <fullName evidence="4">Outer membrane protein beta-barrel domain-containing protein</fullName>
    </recommendedName>
</protein>
<dbReference type="EMBL" id="CP028136">
    <property type="protein sequence ID" value="AVR46794.1"/>
    <property type="molecule type" value="Genomic_DNA"/>
</dbReference>
<organism evidence="2 3">
    <name type="scientific">Christiangramia fulva</name>
    <dbReference type="NCBI Taxonomy" id="2126553"/>
    <lineage>
        <taxon>Bacteria</taxon>
        <taxon>Pseudomonadati</taxon>
        <taxon>Bacteroidota</taxon>
        <taxon>Flavobacteriia</taxon>
        <taxon>Flavobacteriales</taxon>
        <taxon>Flavobacteriaceae</taxon>
        <taxon>Christiangramia</taxon>
    </lineage>
</organism>
<reference evidence="3" key="1">
    <citation type="submission" date="2018-03" db="EMBL/GenBank/DDBJ databases">
        <title>Gramella fulva sp. nov., isolated from a dry surface of tidal flat.</title>
        <authorList>
            <person name="Hwang S.H."/>
            <person name="Hwang W.M."/>
            <person name="Kang K."/>
            <person name="Ahn T.-Y."/>
        </authorList>
    </citation>
    <scope>NUCLEOTIDE SEQUENCE [LARGE SCALE GENOMIC DNA]</scope>
    <source>
        <strain evidence="3">SH35</strain>
    </source>
</reference>
<dbReference type="Proteomes" id="UP000241507">
    <property type="component" value="Chromosome"/>
</dbReference>
<evidence type="ECO:0008006" key="4">
    <source>
        <dbReference type="Google" id="ProtNLM"/>
    </source>
</evidence>
<gene>
    <name evidence="2" type="ORF">C7S20_16850</name>
</gene>
<accession>A0A2R3Z997</accession>
<proteinExistence type="predicted"/>
<name>A0A2R3Z997_9FLAO</name>
<evidence type="ECO:0000313" key="3">
    <source>
        <dbReference type="Proteomes" id="UP000241507"/>
    </source>
</evidence>
<dbReference type="AlphaFoldDB" id="A0A2R3Z997"/>
<sequence>MKKSVFLAVVAVMTMGLANAQKGNFSVGVSGAVPTGEIKEFTTFNLGADAAYRFNLGQKVQVGALAAYSQFFGDSGEDEFGSWEVEDIQFLPLAASARVNVKRFFAGGDLGYAVGINEGNKGGLYYKPHVGVNFGKLGVLGSYSGINRDGFTVSAVNLGLEYKI</sequence>